<dbReference type="Proteomes" id="UP000092578">
    <property type="component" value="Unassembled WGS sequence"/>
</dbReference>
<protein>
    <submittedName>
        <fullName evidence="8">Nucleoside triphosphatase YtkD</fullName>
    </submittedName>
</protein>
<keyword evidence="5" id="KW-0460">Magnesium</keyword>
<dbReference type="GO" id="GO:0016818">
    <property type="term" value="F:hydrolase activity, acting on acid anhydrides, in phosphorus-containing anhydrides"/>
    <property type="evidence" value="ECO:0007669"/>
    <property type="project" value="TreeGrafter"/>
</dbReference>
<evidence type="ECO:0000313" key="9">
    <source>
        <dbReference type="Proteomes" id="UP000092578"/>
    </source>
</evidence>
<dbReference type="Gene3D" id="3.90.79.10">
    <property type="entry name" value="Nucleoside Triphosphate Pyrophosphohydrolase"/>
    <property type="match status" value="1"/>
</dbReference>
<dbReference type="InterPro" id="IPR015797">
    <property type="entry name" value="NUDIX_hydrolase-like_dom_sf"/>
</dbReference>
<comment type="cofactor">
    <cofactor evidence="1">
        <name>Mg(2+)</name>
        <dbReference type="ChEBI" id="CHEBI:18420"/>
    </cofactor>
</comment>
<feature type="domain" description="Nudix hydrolase" evidence="7">
    <location>
        <begin position="6"/>
        <end position="145"/>
    </location>
</feature>
<evidence type="ECO:0000256" key="5">
    <source>
        <dbReference type="ARBA" id="ARBA00022842"/>
    </source>
</evidence>
<dbReference type="InterPro" id="IPR020476">
    <property type="entry name" value="Nudix_hydrolase"/>
</dbReference>
<dbReference type="GO" id="GO:0046872">
    <property type="term" value="F:metal ion binding"/>
    <property type="evidence" value="ECO:0007669"/>
    <property type="project" value="UniProtKB-KW"/>
</dbReference>
<dbReference type="SUPFAM" id="SSF55811">
    <property type="entry name" value="Nudix"/>
    <property type="match status" value="1"/>
</dbReference>
<evidence type="ECO:0000256" key="1">
    <source>
        <dbReference type="ARBA" id="ARBA00001946"/>
    </source>
</evidence>
<sequence>MVEFIDKNGCRVTLAFQREAFSLSARHVIVFCRFEEKWLLTLHPKRGLEFPGGKVEDGETIEEAARREVFEETGALVEELQFVGEYFVRRSKNPFVKAVFFAKIGKVERKDDYLETEGPVLFGENLLTERMNDCFSFLMQDEVVEKTLDFLKEKQWLK</sequence>
<reference evidence="9" key="1">
    <citation type="submission" date="2016-05" db="EMBL/GenBank/DDBJ databases">
        <authorList>
            <person name="Liu B."/>
            <person name="Wang J."/>
            <person name="Zhu Y."/>
            <person name="Liu G."/>
            <person name="Chen Q."/>
            <person name="Chen Z."/>
            <person name="Lan J."/>
            <person name="Che J."/>
            <person name="Ge C."/>
            <person name="Shi H."/>
            <person name="Pan Z."/>
            <person name="Liu X."/>
        </authorList>
    </citation>
    <scope>NUCLEOTIDE SEQUENCE [LARGE SCALE GENOMIC DNA]</scope>
    <source>
        <strain evidence="9">FJAT-27215</strain>
    </source>
</reference>
<dbReference type="PRINTS" id="PR00502">
    <property type="entry name" value="NUDIXFAMILY"/>
</dbReference>
<dbReference type="InterPro" id="IPR000086">
    <property type="entry name" value="NUDIX_hydrolase_dom"/>
</dbReference>
<comment type="caution">
    <text evidence="8">The sequence shown here is derived from an EMBL/GenBank/DDBJ whole genome shotgun (WGS) entry which is preliminary data.</text>
</comment>
<evidence type="ECO:0000259" key="7">
    <source>
        <dbReference type="PROSITE" id="PS51462"/>
    </source>
</evidence>
<keyword evidence="3" id="KW-0479">Metal-binding</keyword>
<comment type="similarity">
    <text evidence="2 6">Belongs to the Nudix hydrolase family.</text>
</comment>
<dbReference type="PANTHER" id="PTHR43758:SF8">
    <property type="entry name" value="8-OXO-DGTP DIPHOSPHATASE YTKD-RELATED"/>
    <property type="match status" value="1"/>
</dbReference>
<keyword evidence="4 6" id="KW-0378">Hydrolase</keyword>
<evidence type="ECO:0000256" key="6">
    <source>
        <dbReference type="RuleBase" id="RU003476"/>
    </source>
</evidence>
<dbReference type="CDD" id="cd04665">
    <property type="entry name" value="NUDIX_RppH"/>
    <property type="match status" value="1"/>
</dbReference>
<dbReference type="PANTHER" id="PTHR43758">
    <property type="entry name" value="7,8-DIHYDRO-8-OXOGUANINE TRIPHOSPHATASE"/>
    <property type="match status" value="1"/>
</dbReference>
<evidence type="ECO:0000256" key="3">
    <source>
        <dbReference type="ARBA" id="ARBA00022723"/>
    </source>
</evidence>
<evidence type="ECO:0000313" key="8">
    <source>
        <dbReference type="EMBL" id="OCA92184.1"/>
    </source>
</evidence>
<dbReference type="Pfam" id="PF00293">
    <property type="entry name" value="NUDIX"/>
    <property type="match status" value="1"/>
</dbReference>
<organism evidence="8 9">
    <name type="scientific">Pseudobacillus wudalianchiensis</name>
    <dbReference type="NCBI Taxonomy" id="1743143"/>
    <lineage>
        <taxon>Bacteria</taxon>
        <taxon>Bacillati</taxon>
        <taxon>Bacillota</taxon>
        <taxon>Bacilli</taxon>
        <taxon>Bacillales</taxon>
        <taxon>Bacillaceae</taxon>
        <taxon>Pseudobacillus</taxon>
    </lineage>
</organism>
<dbReference type="RefSeq" id="WP_065408715.1">
    <property type="nucleotide sequence ID" value="NZ_MAYT01000001.1"/>
</dbReference>
<dbReference type="GO" id="GO:0005737">
    <property type="term" value="C:cytoplasm"/>
    <property type="evidence" value="ECO:0007669"/>
    <property type="project" value="TreeGrafter"/>
</dbReference>
<evidence type="ECO:0000256" key="4">
    <source>
        <dbReference type="ARBA" id="ARBA00022801"/>
    </source>
</evidence>
<evidence type="ECO:0000256" key="2">
    <source>
        <dbReference type="ARBA" id="ARBA00005582"/>
    </source>
</evidence>
<accession>A0A1B9B7V9</accession>
<dbReference type="AlphaFoldDB" id="A0A1B9B7V9"/>
<name>A0A1B9B7V9_9BACI</name>
<gene>
    <name evidence="8" type="ORF">A8F95_00160</name>
</gene>
<dbReference type="EMBL" id="MAYT01000001">
    <property type="protein sequence ID" value="OCA92184.1"/>
    <property type="molecule type" value="Genomic_DNA"/>
</dbReference>
<dbReference type="PROSITE" id="PS51462">
    <property type="entry name" value="NUDIX"/>
    <property type="match status" value="1"/>
</dbReference>
<dbReference type="InterPro" id="IPR020084">
    <property type="entry name" value="NUDIX_hydrolase_CS"/>
</dbReference>
<dbReference type="PROSITE" id="PS00893">
    <property type="entry name" value="NUDIX_BOX"/>
    <property type="match status" value="1"/>
</dbReference>
<dbReference type="NCBIfam" id="TIGR02705">
    <property type="entry name" value="nudix_YtkD"/>
    <property type="match status" value="1"/>
</dbReference>
<dbReference type="InterPro" id="IPR014078">
    <property type="entry name" value="Nudix_YtkD"/>
</dbReference>
<keyword evidence="9" id="KW-1185">Reference proteome</keyword>
<proteinExistence type="inferred from homology"/>